<keyword evidence="2" id="KW-0732">Signal</keyword>
<gene>
    <name evidence="3" type="ORF">SAMN05443637_12923</name>
</gene>
<dbReference type="STRING" id="1848.SAMN05443637_12923"/>
<keyword evidence="1" id="KW-0472">Membrane</keyword>
<proteinExistence type="predicted"/>
<evidence type="ECO:0000256" key="2">
    <source>
        <dbReference type="SAM" id="SignalP"/>
    </source>
</evidence>
<evidence type="ECO:0000313" key="3">
    <source>
        <dbReference type="EMBL" id="SHL44519.1"/>
    </source>
</evidence>
<dbReference type="Proteomes" id="UP000184363">
    <property type="component" value="Unassembled WGS sequence"/>
</dbReference>
<dbReference type="RefSeq" id="WP_073460325.1">
    <property type="nucleotide sequence ID" value="NZ_CALGVN010000035.1"/>
</dbReference>
<dbReference type="OrthoDB" id="3569674at2"/>
<feature type="signal peptide" evidence="2">
    <location>
        <begin position="1"/>
        <end position="21"/>
    </location>
</feature>
<dbReference type="EMBL" id="FRAP01000029">
    <property type="protein sequence ID" value="SHL44519.1"/>
    <property type="molecule type" value="Genomic_DNA"/>
</dbReference>
<evidence type="ECO:0000313" key="4">
    <source>
        <dbReference type="Proteomes" id="UP000184363"/>
    </source>
</evidence>
<keyword evidence="1" id="KW-1133">Transmembrane helix</keyword>
<name>A0A1M7AQ43_PSETH</name>
<sequence length="277" mass="28620">MLIGILFAVLAMVLNSAGALAAGEAARRVTKSRPLVVQPFYLGGLLIDLSSWLCAATALRVLPVFAVQAVVGGSIAITAVLNARRVGARLDTATRLGVAACLIGLVLVAGSAGEKHAGASSQFVDMVLIGLVLLLGVLVLVLRQFRHAWPLAIMAGVGFGGSSLAIRAAHIEISPEFFSPSALLAQPALYLVAGFWLVGIIAYSTAVNRGDIGTITAVFIVTNVVVPGFIGIVLLGDAVRPGFGWAFVVGLAVAITGVVTVARRPQPHPRAQHGRVR</sequence>
<dbReference type="PANTHER" id="PTHR40761:SF1">
    <property type="entry name" value="CONSERVED INTEGRAL MEMBRANE ALANINE VALINE AND LEUCINE RICH PROTEIN-RELATED"/>
    <property type="match status" value="1"/>
</dbReference>
<keyword evidence="1" id="KW-0812">Transmembrane</keyword>
<feature type="chain" id="PRO_5012568012" description="EamA-like transporter family protein" evidence="2">
    <location>
        <begin position="22"/>
        <end position="277"/>
    </location>
</feature>
<feature type="transmembrane region" description="Helical" evidence="1">
    <location>
        <begin position="242"/>
        <end position="262"/>
    </location>
</feature>
<feature type="transmembrane region" description="Helical" evidence="1">
    <location>
        <begin position="215"/>
        <end position="236"/>
    </location>
</feature>
<dbReference type="PANTHER" id="PTHR40761">
    <property type="entry name" value="CONSERVED INTEGRAL MEMBRANE ALANINE VALINE AND LEUCINE RICH PROTEIN-RELATED"/>
    <property type="match status" value="1"/>
</dbReference>
<feature type="transmembrane region" description="Helical" evidence="1">
    <location>
        <begin position="93"/>
        <end position="111"/>
    </location>
</feature>
<feature type="transmembrane region" description="Helical" evidence="1">
    <location>
        <begin position="61"/>
        <end position="81"/>
    </location>
</feature>
<accession>A0A1M7AQ43</accession>
<organism evidence="3 4">
    <name type="scientific">Pseudonocardia thermophila</name>
    <dbReference type="NCBI Taxonomy" id="1848"/>
    <lineage>
        <taxon>Bacteria</taxon>
        <taxon>Bacillati</taxon>
        <taxon>Actinomycetota</taxon>
        <taxon>Actinomycetes</taxon>
        <taxon>Pseudonocardiales</taxon>
        <taxon>Pseudonocardiaceae</taxon>
        <taxon>Pseudonocardia</taxon>
    </lineage>
</organism>
<feature type="transmembrane region" description="Helical" evidence="1">
    <location>
        <begin position="123"/>
        <end position="142"/>
    </location>
</feature>
<feature type="transmembrane region" description="Helical" evidence="1">
    <location>
        <begin position="149"/>
        <end position="171"/>
    </location>
</feature>
<dbReference type="AlphaFoldDB" id="A0A1M7AQ43"/>
<keyword evidence="4" id="KW-1185">Reference proteome</keyword>
<feature type="transmembrane region" description="Helical" evidence="1">
    <location>
        <begin position="183"/>
        <end position="203"/>
    </location>
</feature>
<protein>
    <recommendedName>
        <fullName evidence="5">EamA-like transporter family protein</fullName>
    </recommendedName>
</protein>
<reference evidence="3 4" key="1">
    <citation type="submission" date="2016-11" db="EMBL/GenBank/DDBJ databases">
        <authorList>
            <person name="Jaros S."/>
            <person name="Januszkiewicz K."/>
            <person name="Wedrychowicz H."/>
        </authorList>
    </citation>
    <scope>NUCLEOTIDE SEQUENCE [LARGE SCALE GENOMIC DNA]</scope>
    <source>
        <strain evidence="3 4">DSM 43832</strain>
    </source>
</reference>
<evidence type="ECO:0000256" key="1">
    <source>
        <dbReference type="SAM" id="Phobius"/>
    </source>
</evidence>
<evidence type="ECO:0008006" key="5">
    <source>
        <dbReference type="Google" id="ProtNLM"/>
    </source>
</evidence>